<dbReference type="SUPFAM" id="SSF53383">
    <property type="entry name" value="PLP-dependent transferases"/>
    <property type="match status" value="2"/>
</dbReference>
<dbReference type="AlphaFoldDB" id="A0A419AVV6"/>
<comment type="caution">
    <text evidence="4">The sequence shown here is derived from an EMBL/GenBank/DDBJ whole genome shotgun (WGS) entry which is preliminary data.</text>
</comment>
<protein>
    <recommendedName>
        <fullName evidence="6">DegT/DnrJ/EryC1/StrS aminotransferase</fullName>
    </recommendedName>
</protein>
<dbReference type="Proteomes" id="UP000283655">
    <property type="component" value="Unassembled WGS sequence"/>
</dbReference>
<reference evidence="4 5" key="1">
    <citation type="submission" date="2018-09" db="EMBL/GenBank/DDBJ databases">
        <title>Phylogenetic diversity of Pectobacterium and Dickeya strains causing blackleg disease of potato in Morocco.</title>
        <authorList>
            <person name="Oulghazi S."/>
            <person name="Moumni M."/>
            <person name="Faure D."/>
        </authorList>
    </citation>
    <scope>NUCLEOTIDE SEQUENCE [LARGE SCALE GENOMIC DNA]</scope>
    <source>
        <strain evidence="4 5">S1.15.11.2D</strain>
    </source>
</reference>
<dbReference type="GO" id="GO:0008483">
    <property type="term" value="F:transaminase activity"/>
    <property type="evidence" value="ECO:0007669"/>
    <property type="project" value="TreeGrafter"/>
</dbReference>
<evidence type="ECO:0000313" key="5">
    <source>
        <dbReference type="Proteomes" id="UP000283655"/>
    </source>
</evidence>
<dbReference type="Pfam" id="PF01041">
    <property type="entry name" value="DegT_DnrJ_EryC1"/>
    <property type="match status" value="2"/>
</dbReference>
<dbReference type="Gene3D" id="3.90.1150.10">
    <property type="entry name" value="Aspartate Aminotransferase, domain 1"/>
    <property type="match status" value="1"/>
</dbReference>
<evidence type="ECO:0000256" key="3">
    <source>
        <dbReference type="RuleBase" id="RU004508"/>
    </source>
</evidence>
<keyword evidence="1 3" id="KW-0663">Pyridoxal phosphate</keyword>
<dbReference type="GO" id="GO:0030170">
    <property type="term" value="F:pyridoxal phosphate binding"/>
    <property type="evidence" value="ECO:0007669"/>
    <property type="project" value="TreeGrafter"/>
</dbReference>
<sequence length="654" mass="70395">MPKEEVMDDAIFSNDLNDPVQARKRELDAVIAVAAGDMDASLATVARFESELADWAGFATCVGTSSDTGGVSVMLGALDLRPGDEVSVGLGIPAWVTSPLVYAGLIPVAADDEADMLGVQLASFEQRFSDRTRAVLVSSSFLYHQDIAHVIAISRAKQLVTIVELTASIGTMLDHRQIVEGFDVGLLSLREGVSAISTGEGGAVFFRHREWGRRAKSYSQFSDLDGIHVGVNHKISGIQCAVGRHRLQALMAKNVAYSAADSRMDADGQHPASESLSPAVDADVIGSAPAIKDSFYPVGTREEAFVLAALNSGIGGRSDTVRQYEQQLKTHFNAGHAIATSSGYGSLVVALSAFGLKPGDKVLLTPTCPLCTVYALTFMRVEPVFCDISPDDFTIDLAMAERMIDGKTRAIIDIPMWGYPVDAKRVAAFARAKGLYYLLDIALAHKAKLDGEFLWKYADMATFSTHHSKTLVTGEGGAVLTDNAELALKAKQFTHCDFTASRNPVLNFSLSGLQAALGLARLHRLEQDVQHRLSTMQTLGKLLTNPHLEPLPIISGGEPAGTKLLVRSLTGDNDALLEHQSRAGIPSDIALYNCKALYQYPVLRDKATPCPNAERMLATITTLPVHPDIRQADIAVIASVLNRFQPEHSEEVLS</sequence>
<accession>A0A419AVV6</accession>
<comment type="similarity">
    <text evidence="2 3">Belongs to the DegT/DnrJ/EryC1 family.</text>
</comment>
<dbReference type="InterPro" id="IPR015421">
    <property type="entry name" value="PyrdxlP-dep_Trfase_major"/>
</dbReference>
<gene>
    <name evidence="4" type="ORF">D5071_11425</name>
</gene>
<evidence type="ECO:0000313" key="4">
    <source>
        <dbReference type="EMBL" id="RJL51216.1"/>
    </source>
</evidence>
<evidence type="ECO:0000256" key="1">
    <source>
        <dbReference type="ARBA" id="ARBA00022898"/>
    </source>
</evidence>
<dbReference type="InterPro" id="IPR000653">
    <property type="entry name" value="DegT/StrS_aminotransferase"/>
</dbReference>
<dbReference type="GO" id="GO:0000271">
    <property type="term" value="P:polysaccharide biosynthetic process"/>
    <property type="evidence" value="ECO:0007669"/>
    <property type="project" value="TreeGrafter"/>
</dbReference>
<evidence type="ECO:0008006" key="6">
    <source>
        <dbReference type="Google" id="ProtNLM"/>
    </source>
</evidence>
<dbReference type="EMBL" id="QZDH01000023">
    <property type="protein sequence ID" value="RJL51216.1"/>
    <property type="molecule type" value="Genomic_DNA"/>
</dbReference>
<dbReference type="PANTHER" id="PTHR30244:SF34">
    <property type="entry name" value="DTDP-4-AMINO-4,6-DIDEOXYGALACTOSE TRANSAMINASE"/>
    <property type="match status" value="1"/>
</dbReference>
<dbReference type="InterPro" id="IPR015422">
    <property type="entry name" value="PyrdxlP-dep_Trfase_small"/>
</dbReference>
<evidence type="ECO:0000256" key="2">
    <source>
        <dbReference type="ARBA" id="ARBA00037999"/>
    </source>
</evidence>
<dbReference type="PANTHER" id="PTHR30244">
    <property type="entry name" value="TRANSAMINASE"/>
    <property type="match status" value="1"/>
</dbReference>
<dbReference type="Gene3D" id="3.40.640.10">
    <property type="entry name" value="Type I PLP-dependent aspartate aminotransferase-like (Major domain)"/>
    <property type="match status" value="2"/>
</dbReference>
<dbReference type="InterPro" id="IPR015424">
    <property type="entry name" value="PyrdxlP-dep_Trfase"/>
</dbReference>
<name>A0A419AVV6_PECCA</name>
<organism evidence="4 5">
    <name type="scientific">Pectobacterium carotovorum</name>
    <name type="common">Erwinia carotovora</name>
    <dbReference type="NCBI Taxonomy" id="554"/>
    <lineage>
        <taxon>Bacteria</taxon>
        <taxon>Pseudomonadati</taxon>
        <taxon>Pseudomonadota</taxon>
        <taxon>Gammaproteobacteria</taxon>
        <taxon>Enterobacterales</taxon>
        <taxon>Pectobacteriaceae</taxon>
        <taxon>Pectobacterium</taxon>
    </lineage>
</organism>
<proteinExistence type="inferred from homology"/>